<proteinExistence type="predicted"/>
<dbReference type="PANTHER" id="PTHR33170">
    <property type="entry name" value="DUF4283 DOMAIN-CONTAINING PROTEIN-RELATED"/>
    <property type="match status" value="1"/>
</dbReference>
<protein>
    <submittedName>
        <fullName evidence="2">Uncharacterized protein</fullName>
    </submittedName>
</protein>
<evidence type="ECO:0000256" key="1">
    <source>
        <dbReference type="SAM" id="MobiDB-lite"/>
    </source>
</evidence>
<feature type="compositionally biased region" description="Acidic residues" evidence="1">
    <location>
        <begin position="96"/>
        <end position="116"/>
    </location>
</feature>
<evidence type="ECO:0000313" key="2">
    <source>
        <dbReference type="EMBL" id="KAG2584785.1"/>
    </source>
</evidence>
<name>A0A8T0RI68_PANVG</name>
<feature type="region of interest" description="Disordered" evidence="1">
    <location>
        <begin position="235"/>
        <end position="255"/>
    </location>
</feature>
<evidence type="ECO:0000313" key="3">
    <source>
        <dbReference type="Proteomes" id="UP000823388"/>
    </source>
</evidence>
<accession>A0A8T0RI68</accession>
<sequence length="255" mass="28201">MRKSVQIKGILPKWCDWTTVKEVASSLGKLVEVDWLSLFNSSFSMIRVRLMCKNPQKIPMQRIVEMSDKLYLLTFKAEGIIQDQKPSEGGDKGAEDGEEGDEDLDNDDLLGEDLGGEWDPTAPNQDGNRDNDQAPSGNDKPGEGSTLGGRGKAGGKLASSQKGSVKNCLQMDQFADNEGLSNCSNQIPRCINLLQAMELEGQEVSSEAEQDEEQNSDNELMQLPDDWVYALQSKSVSQQEMTYKDELETEVASKR</sequence>
<feature type="compositionally biased region" description="Basic and acidic residues" evidence="1">
    <location>
        <begin position="242"/>
        <end position="255"/>
    </location>
</feature>
<feature type="compositionally biased region" description="Gly residues" evidence="1">
    <location>
        <begin position="145"/>
        <end position="154"/>
    </location>
</feature>
<organism evidence="2 3">
    <name type="scientific">Panicum virgatum</name>
    <name type="common">Blackwell switchgrass</name>
    <dbReference type="NCBI Taxonomy" id="38727"/>
    <lineage>
        <taxon>Eukaryota</taxon>
        <taxon>Viridiplantae</taxon>
        <taxon>Streptophyta</taxon>
        <taxon>Embryophyta</taxon>
        <taxon>Tracheophyta</taxon>
        <taxon>Spermatophyta</taxon>
        <taxon>Magnoliopsida</taxon>
        <taxon>Liliopsida</taxon>
        <taxon>Poales</taxon>
        <taxon>Poaceae</taxon>
        <taxon>PACMAD clade</taxon>
        <taxon>Panicoideae</taxon>
        <taxon>Panicodae</taxon>
        <taxon>Paniceae</taxon>
        <taxon>Panicinae</taxon>
        <taxon>Panicum</taxon>
        <taxon>Panicum sect. Hiantes</taxon>
    </lineage>
</organism>
<dbReference type="AlphaFoldDB" id="A0A8T0RI68"/>
<comment type="caution">
    <text evidence="2">The sequence shown here is derived from an EMBL/GenBank/DDBJ whole genome shotgun (WGS) entry which is preliminary data.</text>
</comment>
<feature type="region of interest" description="Disordered" evidence="1">
    <location>
        <begin position="201"/>
        <end position="221"/>
    </location>
</feature>
<feature type="compositionally biased region" description="Acidic residues" evidence="1">
    <location>
        <begin position="206"/>
        <end position="216"/>
    </location>
</feature>
<feature type="compositionally biased region" description="Basic and acidic residues" evidence="1">
    <location>
        <begin position="85"/>
        <end position="95"/>
    </location>
</feature>
<reference evidence="2" key="1">
    <citation type="submission" date="2020-05" db="EMBL/GenBank/DDBJ databases">
        <title>WGS assembly of Panicum virgatum.</title>
        <authorList>
            <person name="Lovell J.T."/>
            <person name="Jenkins J."/>
            <person name="Shu S."/>
            <person name="Juenger T.E."/>
            <person name="Schmutz J."/>
        </authorList>
    </citation>
    <scope>NUCLEOTIDE SEQUENCE</scope>
    <source>
        <strain evidence="2">AP13</strain>
    </source>
</reference>
<dbReference type="Proteomes" id="UP000823388">
    <property type="component" value="Chromosome 6K"/>
</dbReference>
<gene>
    <name evidence="2" type="ORF">PVAP13_6KG128900</name>
</gene>
<feature type="region of interest" description="Disordered" evidence="1">
    <location>
        <begin position="82"/>
        <end position="165"/>
    </location>
</feature>
<keyword evidence="3" id="KW-1185">Reference proteome</keyword>
<dbReference type="EMBL" id="CM029047">
    <property type="protein sequence ID" value="KAG2584785.1"/>
    <property type="molecule type" value="Genomic_DNA"/>
</dbReference>